<dbReference type="PANTHER" id="PTHR31415">
    <property type="entry name" value="OS05G0367900 PROTEIN"/>
    <property type="match status" value="1"/>
</dbReference>
<dbReference type="AlphaFoldDB" id="Q0D7G0"/>
<feature type="transmembrane region" description="Helical" evidence="3">
    <location>
        <begin position="78"/>
        <end position="102"/>
    </location>
</feature>
<dbReference type="GO" id="GO:0098542">
    <property type="term" value="P:defense response to other organism"/>
    <property type="evidence" value="ECO:0007669"/>
    <property type="project" value="InterPro"/>
</dbReference>
<evidence type="ECO:0000256" key="2">
    <source>
        <dbReference type="ARBA" id="ARBA00023136"/>
    </source>
</evidence>
<keyword evidence="3" id="KW-1133">Transmembrane helix</keyword>
<dbReference type="Proteomes" id="UP000000763">
    <property type="component" value="Chromosome 7"/>
</dbReference>
<evidence type="ECO:0000313" key="5">
    <source>
        <dbReference type="Proteomes" id="UP000000763"/>
    </source>
</evidence>
<dbReference type="EMBL" id="AP008213">
    <property type="protein sequence ID" value="BAF21213.2"/>
    <property type="molecule type" value="Genomic_DNA"/>
</dbReference>
<evidence type="ECO:0000256" key="3">
    <source>
        <dbReference type="SAM" id="Phobius"/>
    </source>
</evidence>
<evidence type="ECO:0000256" key="1">
    <source>
        <dbReference type="ARBA" id="ARBA00004370"/>
    </source>
</evidence>
<gene>
    <name evidence="4" type="ordered locus">Os07g0251200</name>
</gene>
<accession>Q0D7G0</accession>
<protein>
    <submittedName>
        <fullName evidence="4">Os07g0251200 protein</fullName>
    </submittedName>
</protein>
<dbReference type="GO" id="GO:0016020">
    <property type="term" value="C:membrane"/>
    <property type="evidence" value="ECO:0007669"/>
    <property type="project" value="UniProtKB-SubCell"/>
</dbReference>
<dbReference type="PANTHER" id="PTHR31415:SF78">
    <property type="entry name" value="OS07G0250501 PROTEIN"/>
    <property type="match status" value="1"/>
</dbReference>
<reference evidence="4 5" key="1">
    <citation type="journal article" date="2005" name="Nature">
        <title>The map-based sequence of the rice genome.</title>
        <authorList>
            <consortium name="International rice genome sequencing project (IRGSP)"/>
            <person name="Matsumoto T."/>
            <person name="Wu J."/>
            <person name="Kanamori H."/>
            <person name="Katayose Y."/>
            <person name="Fujisawa M."/>
            <person name="Namiki N."/>
            <person name="Mizuno H."/>
            <person name="Yamamoto K."/>
            <person name="Antonio B.A."/>
            <person name="Baba T."/>
            <person name="Sakata K."/>
            <person name="Nagamura Y."/>
            <person name="Aoki H."/>
            <person name="Arikawa K."/>
            <person name="Arita K."/>
            <person name="Bito T."/>
            <person name="Chiden Y."/>
            <person name="Fujitsuka N."/>
            <person name="Fukunaka R."/>
            <person name="Hamada M."/>
            <person name="Harada C."/>
            <person name="Hayashi A."/>
            <person name="Hijishita S."/>
            <person name="Honda M."/>
            <person name="Hosokawa S."/>
            <person name="Ichikawa Y."/>
            <person name="Idonuma A."/>
            <person name="Iijima M."/>
            <person name="Ikeda M."/>
            <person name="Ikeno M."/>
            <person name="Ito K."/>
            <person name="Ito S."/>
            <person name="Ito T."/>
            <person name="Ito Y."/>
            <person name="Ito Y."/>
            <person name="Iwabuchi A."/>
            <person name="Kamiya K."/>
            <person name="Karasawa W."/>
            <person name="Kurita K."/>
            <person name="Katagiri S."/>
            <person name="Kikuta A."/>
            <person name="Kobayashi H."/>
            <person name="Kobayashi N."/>
            <person name="Machita K."/>
            <person name="Maehara T."/>
            <person name="Masukawa M."/>
            <person name="Mizubayashi T."/>
            <person name="Mukai Y."/>
            <person name="Nagasaki H."/>
            <person name="Nagata Y."/>
            <person name="Naito S."/>
            <person name="Nakashima M."/>
            <person name="Nakama Y."/>
            <person name="Nakamichi Y."/>
            <person name="Nakamura M."/>
            <person name="Meguro A."/>
            <person name="Negishi M."/>
            <person name="Ohta I."/>
            <person name="Ohta T."/>
            <person name="Okamoto M."/>
            <person name="Ono N."/>
            <person name="Saji S."/>
            <person name="Sakaguchi M."/>
            <person name="Sakai K."/>
            <person name="Shibata M."/>
            <person name="Shimokawa T."/>
            <person name="Song J."/>
            <person name="Takazaki Y."/>
            <person name="Terasawa K."/>
            <person name="Tsugane M."/>
            <person name="Tsuji K."/>
            <person name="Ueda S."/>
            <person name="Waki K."/>
            <person name="Yamagata H."/>
            <person name="Yamamoto M."/>
            <person name="Yamamoto S."/>
            <person name="Yamane H."/>
            <person name="Yoshiki S."/>
            <person name="Yoshihara R."/>
            <person name="Yukawa K."/>
            <person name="Zhong H."/>
            <person name="Yano M."/>
            <person name="Yuan Q."/>
            <person name="Ouyang S."/>
            <person name="Liu J."/>
            <person name="Jones K.M."/>
            <person name="Gansberger K."/>
            <person name="Moffat K."/>
            <person name="Hill J."/>
            <person name="Bera J."/>
            <person name="Fadrosh D."/>
            <person name="Jin S."/>
            <person name="Johri S."/>
            <person name="Kim M."/>
            <person name="Overton L."/>
            <person name="Reardon M."/>
            <person name="Tsitrin T."/>
            <person name="Vuong H."/>
            <person name="Weaver B."/>
            <person name="Ciecko A."/>
            <person name="Tallon L."/>
            <person name="Jackson J."/>
            <person name="Pai G."/>
            <person name="Aken S.V."/>
            <person name="Utterback T."/>
            <person name="Reidmuller S."/>
            <person name="Feldblyum T."/>
            <person name="Hsiao J."/>
            <person name="Zismann V."/>
            <person name="Iobst S."/>
            <person name="de Vazeille A.R."/>
            <person name="Buell C.R."/>
            <person name="Ying K."/>
            <person name="Li Y."/>
            <person name="Lu T."/>
            <person name="Huang Y."/>
            <person name="Zhao Q."/>
            <person name="Feng Q."/>
            <person name="Zhang L."/>
            <person name="Zhu J."/>
            <person name="Weng Q."/>
            <person name="Mu J."/>
            <person name="Lu Y."/>
            <person name="Fan D."/>
            <person name="Liu Y."/>
            <person name="Guan J."/>
            <person name="Zhang Y."/>
            <person name="Yu S."/>
            <person name="Liu X."/>
            <person name="Zhang Y."/>
            <person name="Hong G."/>
            <person name="Han B."/>
            <person name="Choisne N."/>
            <person name="Demange N."/>
            <person name="Orjeda G."/>
            <person name="Samain S."/>
            <person name="Cattolico L."/>
            <person name="Pelletier E."/>
            <person name="Couloux A."/>
            <person name="Segurens B."/>
            <person name="Wincker P."/>
            <person name="D'Hont A."/>
            <person name="Scarpelli C."/>
            <person name="Weissenbach J."/>
            <person name="Salanoubat M."/>
            <person name="Quetier F."/>
            <person name="Yu Y."/>
            <person name="Kim H.R."/>
            <person name="Rambo T."/>
            <person name="Currie J."/>
            <person name="Collura K."/>
            <person name="Luo M."/>
            <person name="Yang T."/>
            <person name="Ammiraju J.S.S."/>
            <person name="Engler F."/>
            <person name="Soderlund C."/>
            <person name="Wing R.A."/>
            <person name="Palmer L.E."/>
            <person name="de la Bastide M."/>
            <person name="Spiegel L."/>
            <person name="Nascimento L."/>
            <person name="Zutavern T."/>
            <person name="O'Shaughnessy A."/>
            <person name="Dike S."/>
            <person name="Dedhia N."/>
            <person name="Preston R."/>
            <person name="Balija V."/>
            <person name="McCombie W.R."/>
            <person name="Chow T."/>
            <person name="Chen H."/>
            <person name="Chung M."/>
            <person name="Chen C."/>
            <person name="Shaw J."/>
            <person name="Wu H."/>
            <person name="Hsiao K."/>
            <person name="Chao Y."/>
            <person name="Chu M."/>
            <person name="Cheng C."/>
            <person name="Hour A."/>
            <person name="Lee P."/>
            <person name="Lin S."/>
            <person name="Lin Y."/>
            <person name="Liou J."/>
            <person name="Liu S."/>
            <person name="Hsing Y."/>
            <person name="Raghuvanshi S."/>
            <person name="Mohanty A."/>
            <person name="Bharti A.K."/>
            <person name="Gaur A."/>
            <person name="Gupta V."/>
            <person name="Kumar D."/>
            <person name="Ravi V."/>
            <person name="Vij S."/>
            <person name="Kapur A."/>
            <person name="Khurana P."/>
            <person name="Khurana P."/>
            <person name="Khurana J.P."/>
            <person name="Tyagi A.K."/>
            <person name="Gaikwad K."/>
            <person name="Singh A."/>
            <person name="Dalal V."/>
            <person name="Srivastava S."/>
            <person name="Dixit A."/>
            <person name="Pal A.K."/>
            <person name="Ghazi I.A."/>
            <person name="Yadav M."/>
            <person name="Pandit A."/>
            <person name="Bhargava A."/>
            <person name="Sureshbabu K."/>
            <person name="Batra K."/>
            <person name="Sharma T.R."/>
            <person name="Mohapatra T."/>
            <person name="Singh N.K."/>
            <person name="Messing J."/>
            <person name="Nelson A.B."/>
            <person name="Fuks G."/>
            <person name="Kavchok S."/>
            <person name="Keizer G."/>
            <person name="Linton E."/>
            <person name="Llaca V."/>
            <person name="Song R."/>
            <person name="Tanyolac B."/>
            <person name="Young S."/>
            <person name="Ho-Il K."/>
            <person name="Hahn J.H."/>
            <person name="Sangsakoo G."/>
            <person name="Vanavichit A."/>
            <person name="de Mattos Luiz.A.T."/>
            <person name="Zimmer P.D."/>
            <person name="Malone G."/>
            <person name="Dellagostin O."/>
            <person name="de Oliveira A.C."/>
            <person name="Bevan M."/>
            <person name="Bancroft I."/>
            <person name="Minx P."/>
            <person name="Cordum H."/>
            <person name="Wilson R."/>
            <person name="Cheng Z."/>
            <person name="Jin W."/>
            <person name="Jiang J."/>
            <person name="Leong S.A."/>
            <person name="Iwama H."/>
            <person name="Gojobori T."/>
            <person name="Itoh T."/>
            <person name="Niimura Y."/>
            <person name="Fujii Y."/>
            <person name="Habara T."/>
            <person name="Sakai H."/>
            <person name="Sato Y."/>
            <person name="Wilson G."/>
            <person name="Kumar K."/>
            <person name="McCouch S."/>
            <person name="Juretic N."/>
            <person name="Hoen D."/>
            <person name="Wright S."/>
            <person name="Bruskiewich R."/>
            <person name="Bureau T."/>
            <person name="Miyao A."/>
            <person name="Hirochika H."/>
            <person name="Nishikawa T."/>
            <person name="Kadowaki K."/>
            <person name="Sugiura M."/>
            <person name="Burr B."/>
            <person name="Sasaki T."/>
        </authorList>
    </citation>
    <scope>NUCLEOTIDE SEQUENCE [LARGE SCALE GENOMIC DNA]</scope>
    <source>
        <strain evidence="5">cv. Nipponbare</strain>
    </source>
</reference>
<keyword evidence="3" id="KW-0812">Transmembrane</keyword>
<comment type="subcellular location">
    <subcellularLocation>
        <location evidence="1">Membrane</location>
    </subcellularLocation>
</comment>
<sequence length="271" mass="29356">MDKCYTPLNPTTHKNNTFFSLDINVGLLRGDCVLLVWPRTPIHKQIAAQHPSHPIFPSMGVFDDGCGECCSSWKDFCWCLLCIAILLAIALIVVLVVAFGFVVQPSITVDDASLTRLALAATPTTALAYNLSLALTFRNRNWAMSMKNVEPLEAAYRFDGQQFDRIQLADKGAKQGPKKTVVYRLSSGSDAAAAPGLGNAGVAEFKKENATGTFEVEVGVTGKVSYTARITKCKIEATCKLKLQLAPPGQEPAAVVFQKVKCKLAKAEKNC</sequence>
<proteinExistence type="predicted"/>
<keyword evidence="2 3" id="KW-0472">Membrane</keyword>
<organism evidence="4 5">
    <name type="scientific">Oryza sativa subsp. japonica</name>
    <name type="common">Rice</name>
    <dbReference type="NCBI Taxonomy" id="39947"/>
    <lineage>
        <taxon>Eukaryota</taxon>
        <taxon>Viridiplantae</taxon>
        <taxon>Streptophyta</taxon>
        <taxon>Embryophyta</taxon>
        <taxon>Tracheophyta</taxon>
        <taxon>Spermatophyta</taxon>
        <taxon>Magnoliopsida</taxon>
        <taxon>Liliopsida</taxon>
        <taxon>Poales</taxon>
        <taxon>Poaceae</taxon>
        <taxon>BOP clade</taxon>
        <taxon>Oryzoideae</taxon>
        <taxon>Oryzeae</taxon>
        <taxon>Oryzinae</taxon>
        <taxon>Oryza</taxon>
        <taxon>Oryza sativa</taxon>
    </lineage>
</organism>
<feature type="transmembrane region" description="Helical" evidence="3">
    <location>
        <begin position="114"/>
        <end position="137"/>
    </location>
</feature>
<dbReference type="InterPro" id="IPR044839">
    <property type="entry name" value="NDR1-like"/>
</dbReference>
<evidence type="ECO:0000313" key="4">
    <source>
        <dbReference type="EMBL" id="BAF21213.2"/>
    </source>
</evidence>
<name>Q0D7G0_ORYSJ</name>
<reference evidence="5" key="2">
    <citation type="journal article" date="2008" name="Nucleic Acids Res.">
        <title>The rice annotation project database (RAP-DB): 2008 update.</title>
        <authorList>
            <consortium name="The rice annotation project (RAP)"/>
        </authorList>
    </citation>
    <scope>GENOME REANNOTATION</scope>
    <source>
        <strain evidence="5">cv. Nipponbare</strain>
    </source>
</reference>
<dbReference type="KEGG" id="dosa:Os07g0251200"/>